<dbReference type="OrthoDB" id="9801773at2"/>
<dbReference type="Proteomes" id="UP000249799">
    <property type="component" value="Chromosome"/>
</dbReference>
<evidence type="ECO:0000313" key="2">
    <source>
        <dbReference type="Proteomes" id="UP000249799"/>
    </source>
</evidence>
<dbReference type="EMBL" id="CP030032">
    <property type="protein sequence ID" value="AWV88930.1"/>
    <property type="molecule type" value="Genomic_DNA"/>
</dbReference>
<gene>
    <name evidence="1" type="ORF">DN745_06080</name>
</gene>
<sequence>MSETIEIDDTEGLEAGRLDRPALLWDGKCGFCKRALGHIIAQAGDRIRYVSYQSFMPYFPEFREEDLAREIHFVEPDGSVYRGAAAIFRALSMRPQGSYLMGIYRRSAVFAGLSEWGYRRVARNRQFASRVAKFIPGW</sequence>
<dbReference type="AlphaFoldDB" id="A0A2Z4FJB3"/>
<keyword evidence="2" id="KW-1185">Reference proteome</keyword>
<reference evidence="1 2" key="1">
    <citation type="submission" date="2018-06" db="EMBL/GenBank/DDBJ databases">
        <title>Lujinxingia sediminis gen. nov. sp. nov., a new facultative anaerobic member of the class Deltaproteobacteria, and proposal of Lujinxingaceae fam. nov.</title>
        <authorList>
            <person name="Guo L.-Y."/>
            <person name="Li C.-M."/>
            <person name="Wang S."/>
            <person name="Du Z.-J."/>
        </authorList>
    </citation>
    <scope>NUCLEOTIDE SEQUENCE [LARGE SCALE GENOMIC DNA]</scope>
    <source>
        <strain evidence="1 2">FA350</strain>
    </source>
</reference>
<accession>A0A2Z4FJB3</accession>
<dbReference type="GO" id="GO:0015035">
    <property type="term" value="F:protein-disulfide reductase activity"/>
    <property type="evidence" value="ECO:0007669"/>
    <property type="project" value="InterPro"/>
</dbReference>
<dbReference type="KEGG" id="bsed:DN745_06080"/>
<protein>
    <submittedName>
        <fullName evidence="1">Uncharacterized protein</fullName>
    </submittedName>
</protein>
<dbReference type="Pfam" id="PF04134">
    <property type="entry name" value="DCC1-like"/>
    <property type="match status" value="1"/>
</dbReference>
<evidence type="ECO:0000313" key="1">
    <source>
        <dbReference type="EMBL" id="AWV88930.1"/>
    </source>
</evidence>
<proteinExistence type="predicted"/>
<dbReference type="RefSeq" id="WP_111333014.1">
    <property type="nucleotide sequence ID" value="NZ_CP030032.1"/>
</dbReference>
<dbReference type="InterPro" id="IPR007263">
    <property type="entry name" value="DCC1-like"/>
</dbReference>
<organism evidence="1 2">
    <name type="scientific">Bradymonas sediminis</name>
    <dbReference type="NCBI Taxonomy" id="1548548"/>
    <lineage>
        <taxon>Bacteria</taxon>
        <taxon>Deltaproteobacteria</taxon>
        <taxon>Bradymonadales</taxon>
        <taxon>Bradymonadaceae</taxon>
        <taxon>Bradymonas</taxon>
    </lineage>
</organism>
<name>A0A2Z4FJB3_9DELT</name>